<dbReference type="PANTHER" id="PTHR45947:SF3">
    <property type="entry name" value="SULFOQUINOVOSYL TRANSFERASE SQD2"/>
    <property type="match status" value="1"/>
</dbReference>
<accession>A0A0A7ELS8</accession>
<dbReference type="InterPro" id="IPR050194">
    <property type="entry name" value="Glycosyltransferase_grp1"/>
</dbReference>
<evidence type="ECO:0000313" key="1">
    <source>
        <dbReference type="EMBL" id="AIY66937.1"/>
    </source>
</evidence>
<dbReference type="AlphaFoldDB" id="A0A0A7ELS8"/>
<name>A0A0A7ELS8_9GAMM</name>
<reference evidence="1 2" key="1">
    <citation type="submission" date="2014-11" db="EMBL/GenBank/DDBJ databases">
        <title>Complete Genome Sequence of Pseudoalteromonas sp. Strain OCN003 Isolated from Kaneohe Bay, Oahu, Hawaii.</title>
        <authorList>
            <person name="Beurmann S."/>
            <person name="Videau P."/>
            <person name="Ushijima B."/>
            <person name="Smith A.M."/>
            <person name="Aeby G.S."/>
            <person name="Callahan S.M."/>
            <person name="Belcaid M."/>
        </authorList>
    </citation>
    <scope>NUCLEOTIDE SEQUENCE [LARGE SCALE GENOMIC DNA]</scope>
    <source>
        <strain evidence="1 2">OCN003</strain>
    </source>
</reference>
<dbReference type="Proteomes" id="UP000030341">
    <property type="component" value="Chromosome 2"/>
</dbReference>
<gene>
    <name evidence="1" type="ORF">OM33_17780</name>
</gene>
<dbReference type="EMBL" id="CP009889">
    <property type="protein sequence ID" value="AIY66937.1"/>
    <property type="molecule type" value="Genomic_DNA"/>
</dbReference>
<dbReference type="KEGG" id="pseo:OM33_17780"/>
<keyword evidence="2" id="KW-1185">Reference proteome</keyword>
<evidence type="ECO:0000313" key="2">
    <source>
        <dbReference type="Proteomes" id="UP000030341"/>
    </source>
</evidence>
<protein>
    <recommendedName>
        <fullName evidence="3">Glycosyl transferase family 1 domain-containing protein</fullName>
    </recommendedName>
</protein>
<dbReference type="Pfam" id="PF13692">
    <property type="entry name" value="Glyco_trans_1_4"/>
    <property type="match status" value="1"/>
</dbReference>
<dbReference type="HOGENOM" id="CLU_908727_0_0_6"/>
<dbReference type="STRING" id="1348114.OM33_17780"/>
<dbReference type="eggNOG" id="COG0438">
    <property type="taxonomic scope" value="Bacteria"/>
</dbReference>
<dbReference type="SUPFAM" id="SSF53756">
    <property type="entry name" value="UDP-Glycosyltransferase/glycogen phosphorylase"/>
    <property type="match status" value="1"/>
</dbReference>
<dbReference type="GO" id="GO:0016757">
    <property type="term" value="F:glycosyltransferase activity"/>
    <property type="evidence" value="ECO:0007669"/>
    <property type="project" value="TreeGrafter"/>
</dbReference>
<organism evidence="1 2">
    <name type="scientific">Pseudoalteromonas piratica</name>
    <dbReference type="NCBI Taxonomy" id="1348114"/>
    <lineage>
        <taxon>Bacteria</taxon>
        <taxon>Pseudomonadati</taxon>
        <taxon>Pseudomonadota</taxon>
        <taxon>Gammaproteobacteria</taxon>
        <taxon>Alteromonadales</taxon>
        <taxon>Pseudoalteromonadaceae</taxon>
        <taxon>Pseudoalteromonas</taxon>
    </lineage>
</organism>
<evidence type="ECO:0008006" key="3">
    <source>
        <dbReference type="Google" id="ProtNLM"/>
    </source>
</evidence>
<sequence length="306" mass="35378">MIYNVLWSDKSFGGAEIYVRKMQSEFAIPFITLKDKSVWQLICFFFTLLNPANQYIFHDTRASLLSAFRFFYRKDICVLHGPGKHAKFIFLLHKLFNSYCYRVILVNSDIFSAQASKAFHIIENESSLDSHSSPTSKDVIYFGRLEKSKGVDVLCEYWQKHAHLASLHIVGDGSLHKALKEQYPNIQFYGALNHQQLNKVINNVAFYISCSNREGKSLALMEAMSTGLIPIVCDIQSQHFLYQDLDFPLLNEDLSNFDSVVSTWLNQKDEPKKITMQKVKNYSKTHFQGNWANQWREVLKPTGKSY</sequence>
<dbReference type="Gene3D" id="3.40.50.2000">
    <property type="entry name" value="Glycogen Phosphorylase B"/>
    <property type="match status" value="1"/>
</dbReference>
<dbReference type="PANTHER" id="PTHR45947">
    <property type="entry name" value="SULFOQUINOVOSYL TRANSFERASE SQD2"/>
    <property type="match status" value="1"/>
</dbReference>
<dbReference type="RefSeq" id="WP_040135579.1">
    <property type="nucleotide sequence ID" value="NZ_CP009889.1"/>
</dbReference>
<proteinExistence type="predicted"/>
<dbReference type="OrthoDB" id="9795746at2"/>